<dbReference type="PANTHER" id="PTHR32309">
    <property type="entry name" value="TYROSINE-PROTEIN KINASE"/>
    <property type="match status" value="1"/>
</dbReference>
<dbReference type="RefSeq" id="WP_036083968.1">
    <property type="nucleotide sequence ID" value="NZ_CBCSHQ010000001.1"/>
</dbReference>
<keyword evidence="12" id="KW-1185">Reference proteome</keyword>
<keyword evidence="6" id="KW-0067">ATP-binding</keyword>
<dbReference type="PANTHER" id="PTHR32309:SF13">
    <property type="entry name" value="FERRIC ENTEROBACTIN TRANSPORT PROTEIN FEPE"/>
    <property type="match status" value="1"/>
</dbReference>
<evidence type="ECO:0000259" key="9">
    <source>
        <dbReference type="Pfam" id="PF13614"/>
    </source>
</evidence>
<feature type="domain" description="AAA" evidence="9">
    <location>
        <begin position="41"/>
        <end position="194"/>
    </location>
</feature>
<evidence type="ECO:0000256" key="8">
    <source>
        <dbReference type="ARBA" id="ARBA00051245"/>
    </source>
</evidence>
<reference evidence="10 12" key="1">
    <citation type="submission" date="2014-05" db="EMBL/GenBank/DDBJ databases">
        <title>Novel Listeriaceae from food processing environments.</title>
        <authorList>
            <person name="den Bakker H.C."/>
        </authorList>
    </citation>
    <scope>NUCLEOTIDE SEQUENCE [LARGE SCALE GENOMIC DNA]</scope>
    <source>
        <strain evidence="10 12">FSL A5-0281</strain>
    </source>
</reference>
<protein>
    <recommendedName>
        <fullName evidence="2">non-specific protein-tyrosine kinase</fullName>
        <ecNumber evidence="2">2.7.10.2</ecNumber>
    </recommendedName>
</protein>
<dbReference type="InterPro" id="IPR025669">
    <property type="entry name" value="AAA_dom"/>
</dbReference>
<accession>A0A099WCP7</accession>
<evidence type="ECO:0000313" key="11">
    <source>
        <dbReference type="EMBL" id="MBC1561665.1"/>
    </source>
</evidence>
<evidence type="ECO:0000256" key="7">
    <source>
        <dbReference type="ARBA" id="ARBA00023137"/>
    </source>
</evidence>
<keyword evidence="5 11" id="KW-0418">Kinase</keyword>
<evidence type="ECO:0000256" key="6">
    <source>
        <dbReference type="ARBA" id="ARBA00022840"/>
    </source>
</evidence>
<dbReference type="NCBIfam" id="TIGR01007">
    <property type="entry name" value="eps_fam"/>
    <property type="match status" value="1"/>
</dbReference>
<evidence type="ECO:0000256" key="4">
    <source>
        <dbReference type="ARBA" id="ARBA00022741"/>
    </source>
</evidence>
<comment type="similarity">
    <text evidence="1">Belongs to the CpsD/CapB family.</text>
</comment>
<sequence>MVIKKQYSERQLIKKEKGVIPEQIRNIRTNIQYLADKRNLKVIMVTSCRQGEGKSSAIVNLAYFMAKNNKKVLVIDSDLRLPTIHKPFQLQNFSGLTDFLNELMDEKETIQQVAENLDVVTSGPLPYNPTELLSKKRFKTFIDTQRVDYDFIFVDAPPSGLADSKIIGSVCDSTIIVVENGKTTKNQLKTCIDTCKMQNIDIIGVIRNKIRKKKHDSNYYYNYVKE</sequence>
<organism evidence="10 12">
    <name type="scientific">Listeria booriae</name>
    <dbReference type="NCBI Taxonomy" id="1552123"/>
    <lineage>
        <taxon>Bacteria</taxon>
        <taxon>Bacillati</taxon>
        <taxon>Bacillota</taxon>
        <taxon>Bacilli</taxon>
        <taxon>Bacillales</taxon>
        <taxon>Listeriaceae</taxon>
        <taxon>Listeria</taxon>
    </lineage>
</organism>
<dbReference type="CDD" id="cd05387">
    <property type="entry name" value="BY-kinase"/>
    <property type="match status" value="1"/>
</dbReference>
<evidence type="ECO:0000256" key="2">
    <source>
        <dbReference type="ARBA" id="ARBA00011903"/>
    </source>
</evidence>
<dbReference type="GO" id="GO:0005524">
    <property type="term" value="F:ATP binding"/>
    <property type="evidence" value="ECO:0007669"/>
    <property type="project" value="UniProtKB-KW"/>
</dbReference>
<dbReference type="Pfam" id="PF13614">
    <property type="entry name" value="AAA_31"/>
    <property type="match status" value="1"/>
</dbReference>
<dbReference type="InterPro" id="IPR050445">
    <property type="entry name" value="Bact_polysacc_biosynth/exp"/>
</dbReference>
<evidence type="ECO:0000313" key="10">
    <source>
        <dbReference type="EMBL" id="KGL43504.1"/>
    </source>
</evidence>
<comment type="caution">
    <text evidence="10">The sequence shown here is derived from an EMBL/GenBank/DDBJ whole genome shotgun (WGS) entry which is preliminary data.</text>
</comment>
<dbReference type="InterPro" id="IPR027417">
    <property type="entry name" value="P-loop_NTPase"/>
</dbReference>
<proteinExistence type="inferred from homology"/>
<dbReference type="EC" id="2.7.10.2" evidence="2"/>
<evidence type="ECO:0000256" key="3">
    <source>
        <dbReference type="ARBA" id="ARBA00022679"/>
    </source>
</evidence>
<dbReference type="Gene3D" id="3.40.50.300">
    <property type="entry name" value="P-loop containing nucleotide triphosphate hydrolases"/>
    <property type="match status" value="1"/>
</dbReference>
<dbReference type="SUPFAM" id="SSF52540">
    <property type="entry name" value="P-loop containing nucleoside triphosphate hydrolases"/>
    <property type="match status" value="1"/>
</dbReference>
<gene>
    <name evidence="10" type="ORF">EP57_02695</name>
    <name evidence="11" type="ORF">HB902_06250</name>
</gene>
<name>A0A099WCP7_9LIST</name>
<dbReference type="GO" id="GO:0004715">
    <property type="term" value="F:non-membrane spanning protein tyrosine kinase activity"/>
    <property type="evidence" value="ECO:0007669"/>
    <property type="project" value="UniProtKB-EC"/>
</dbReference>
<dbReference type="AlphaFoldDB" id="A0A099WCP7"/>
<dbReference type="GeneID" id="58716343"/>
<dbReference type="eggNOG" id="COG0489">
    <property type="taxonomic scope" value="Bacteria"/>
</dbReference>
<dbReference type="InterPro" id="IPR005702">
    <property type="entry name" value="Wzc-like_C"/>
</dbReference>
<comment type="catalytic activity">
    <reaction evidence="8">
        <text>L-tyrosyl-[protein] + ATP = O-phospho-L-tyrosyl-[protein] + ADP + H(+)</text>
        <dbReference type="Rhea" id="RHEA:10596"/>
        <dbReference type="Rhea" id="RHEA-COMP:10136"/>
        <dbReference type="Rhea" id="RHEA-COMP:20101"/>
        <dbReference type="ChEBI" id="CHEBI:15378"/>
        <dbReference type="ChEBI" id="CHEBI:30616"/>
        <dbReference type="ChEBI" id="CHEBI:46858"/>
        <dbReference type="ChEBI" id="CHEBI:61978"/>
        <dbReference type="ChEBI" id="CHEBI:456216"/>
        <dbReference type="EC" id="2.7.10.2"/>
    </reaction>
</comment>
<dbReference type="EMBL" id="JNFA01000005">
    <property type="protein sequence ID" value="KGL43504.1"/>
    <property type="molecule type" value="Genomic_DNA"/>
</dbReference>
<evidence type="ECO:0000256" key="5">
    <source>
        <dbReference type="ARBA" id="ARBA00022777"/>
    </source>
</evidence>
<dbReference type="STRING" id="1552123.EP57_02695"/>
<keyword evidence="3" id="KW-0808">Transferase</keyword>
<dbReference type="GO" id="GO:0005886">
    <property type="term" value="C:plasma membrane"/>
    <property type="evidence" value="ECO:0007669"/>
    <property type="project" value="TreeGrafter"/>
</dbReference>
<keyword evidence="7" id="KW-0829">Tyrosine-protein kinase</keyword>
<dbReference type="Proteomes" id="UP000541955">
    <property type="component" value="Unassembled WGS sequence"/>
</dbReference>
<evidence type="ECO:0000313" key="12">
    <source>
        <dbReference type="Proteomes" id="UP000029844"/>
    </source>
</evidence>
<reference evidence="11 13" key="2">
    <citation type="submission" date="2020-03" db="EMBL/GenBank/DDBJ databases">
        <title>Soil Listeria distribution.</title>
        <authorList>
            <person name="Liao J."/>
            <person name="Wiedmann M."/>
        </authorList>
    </citation>
    <scope>NUCLEOTIDE SEQUENCE [LARGE SCALE GENOMIC DNA]</scope>
    <source>
        <strain evidence="11 13">FSL L7-1387</strain>
    </source>
</reference>
<dbReference type="OrthoDB" id="9794577at2"/>
<dbReference type="EMBL" id="JAARRW010000002">
    <property type="protein sequence ID" value="MBC1561665.1"/>
    <property type="molecule type" value="Genomic_DNA"/>
</dbReference>
<keyword evidence="4" id="KW-0547">Nucleotide-binding</keyword>
<dbReference type="Proteomes" id="UP000029844">
    <property type="component" value="Unassembled WGS sequence"/>
</dbReference>
<evidence type="ECO:0000313" key="13">
    <source>
        <dbReference type="Proteomes" id="UP000541955"/>
    </source>
</evidence>
<evidence type="ECO:0000256" key="1">
    <source>
        <dbReference type="ARBA" id="ARBA00007316"/>
    </source>
</evidence>